<organism evidence="2 3">
    <name type="scientific">Corallococcus sicarius</name>
    <dbReference type="NCBI Taxonomy" id="2316726"/>
    <lineage>
        <taxon>Bacteria</taxon>
        <taxon>Pseudomonadati</taxon>
        <taxon>Myxococcota</taxon>
        <taxon>Myxococcia</taxon>
        <taxon>Myxococcales</taxon>
        <taxon>Cystobacterineae</taxon>
        <taxon>Myxococcaceae</taxon>
        <taxon>Corallococcus</taxon>
    </lineage>
</organism>
<dbReference type="OrthoDB" id="5382105at2"/>
<feature type="transmembrane region" description="Helical" evidence="1">
    <location>
        <begin position="101"/>
        <end position="121"/>
    </location>
</feature>
<proteinExistence type="predicted"/>
<evidence type="ECO:0000313" key="2">
    <source>
        <dbReference type="EMBL" id="RKH30739.1"/>
    </source>
</evidence>
<name>A0A3A8MHT5_9BACT</name>
<dbReference type="Proteomes" id="UP000273405">
    <property type="component" value="Unassembled WGS sequence"/>
</dbReference>
<keyword evidence="3" id="KW-1185">Reference proteome</keyword>
<evidence type="ECO:0000256" key="1">
    <source>
        <dbReference type="SAM" id="Phobius"/>
    </source>
</evidence>
<comment type="caution">
    <text evidence="2">The sequence shown here is derived from an EMBL/GenBank/DDBJ whole genome shotgun (WGS) entry which is preliminary data.</text>
</comment>
<feature type="transmembrane region" description="Helical" evidence="1">
    <location>
        <begin position="75"/>
        <end position="95"/>
    </location>
</feature>
<keyword evidence="1" id="KW-0812">Transmembrane</keyword>
<reference evidence="3" key="1">
    <citation type="submission" date="2018-09" db="EMBL/GenBank/DDBJ databases">
        <authorList>
            <person name="Livingstone P.G."/>
            <person name="Whitworth D.E."/>
        </authorList>
    </citation>
    <scope>NUCLEOTIDE SEQUENCE [LARGE SCALE GENOMIC DNA]</scope>
    <source>
        <strain evidence="3">CA040B</strain>
    </source>
</reference>
<keyword evidence="1" id="KW-0472">Membrane</keyword>
<dbReference type="RefSeq" id="WP_120630211.1">
    <property type="nucleotide sequence ID" value="NZ_RAWG01000469.1"/>
</dbReference>
<accession>A0A3A8MHT5</accession>
<feature type="transmembrane region" description="Helical" evidence="1">
    <location>
        <begin position="149"/>
        <end position="167"/>
    </location>
</feature>
<feature type="transmembrane region" description="Helical" evidence="1">
    <location>
        <begin position="202"/>
        <end position="226"/>
    </location>
</feature>
<feature type="transmembrane region" description="Helical" evidence="1">
    <location>
        <begin position="246"/>
        <end position="269"/>
    </location>
</feature>
<dbReference type="AlphaFoldDB" id="A0A3A8MHT5"/>
<evidence type="ECO:0000313" key="3">
    <source>
        <dbReference type="Proteomes" id="UP000273405"/>
    </source>
</evidence>
<protein>
    <submittedName>
        <fullName evidence="2">DUF4190 domain-containing protein</fullName>
    </submittedName>
</protein>
<gene>
    <name evidence="2" type="ORF">D7X12_38895</name>
</gene>
<dbReference type="EMBL" id="RAWG01000469">
    <property type="protein sequence ID" value="RKH30739.1"/>
    <property type="molecule type" value="Genomic_DNA"/>
</dbReference>
<keyword evidence="1" id="KW-1133">Transmembrane helix</keyword>
<sequence length="276" mass="29777">MSLEVSSSALARCAVHPEMSAAGTCSRCGGFVCADCVKVVPGLEGRMFCAACEARPEVNYLEAFRLEFWGRRDRWAWTVGLVSLGLLALGLVSALDPRAPTALRLLFAFFAPVPVGVAFFLGRSWARHALLATPVVMAVLLGPDSREEVSLVVVCAVPALITAVVIHRDVRNRLFFRRDVTPGELQALWNVRRNNPLARHALSFGLSGVFMPVFAPLAVLCGAVAWRRVDPEAHPPIGRGGQALAGIVLGVASLLLWGFVLLSFLNRFLSGVVVHK</sequence>